<keyword evidence="3" id="KW-1185">Reference proteome</keyword>
<evidence type="ECO:0000313" key="2">
    <source>
        <dbReference type="EMBL" id="PHJ25225.1"/>
    </source>
</evidence>
<evidence type="ECO:0000256" key="1">
    <source>
        <dbReference type="SAM" id="MobiDB-lite"/>
    </source>
</evidence>
<comment type="caution">
    <text evidence="2">The sequence shown here is derived from an EMBL/GenBank/DDBJ whole genome shotgun (WGS) entry which is preliminary data.</text>
</comment>
<accession>A0A2C6LEA2</accession>
<evidence type="ECO:0000313" key="3">
    <source>
        <dbReference type="Proteomes" id="UP000221165"/>
    </source>
</evidence>
<gene>
    <name evidence="2" type="ORF">CSUI_000920</name>
</gene>
<dbReference type="OrthoDB" id="435273at2759"/>
<feature type="region of interest" description="Disordered" evidence="1">
    <location>
        <begin position="1"/>
        <end position="21"/>
    </location>
</feature>
<protein>
    <submittedName>
        <fullName evidence="2">Myosin light chain mlc4</fullName>
    </submittedName>
</protein>
<dbReference type="Gene3D" id="1.10.238.10">
    <property type="entry name" value="EF-hand"/>
    <property type="match status" value="2"/>
</dbReference>
<dbReference type="RefSeq" id="XP_067926897.1">
    <property type="nucleotide sequence ID" value="XM_068061127.1"/>
</dbReference>
<dbReference type="AlphaFoldDB" id="A0A2C6LEA2"/>
<dbReference type="InterPro" id="IPR011992">
    <property type="entry name" value="EF-hand-dom_pair"/>
</dbReference>
<dbReference type="EMBL" id="MIGC01000363">
    <property type="protein sequence ID" value="PHJ25225.1"/>
    <property type="molecule type" value="Genomic_DNA"/>
</dbReference>
<dbReference type="GeneID" id="94424338"/>
<proteinExistence type="predicted"/>
<dbReference type="SUPFAM" id="SSF47473">
    <property type="entry name" value="EF-hand"/>
    <property type="match status" value="1"/>
</dbReference>
<dbReference type="Proteomes" id="UP000221165">
    <property type="component" value="Unassembled WGS sequence"/>
</dbReference>
<sequence length="202" mass="23701">MNEAERGERKKRGGFTKRKKERKERFASISFLARMECLKERKGPIWRPGLKRRQPQLLRRIYASKLETAFAEISGNSRSITRKEGVGDLARYLGLSPSEKEISVFFENVKGVCDLAAFRRFCSLLVHKEDKDDSFRQFFLLYDRAQKGCVKKKVLRMIYMNLGETFSIDEWNAFERIFGLSDKSEEDLIPYEPIIDRLLDLD</sequence>
<name>A0A2C6LEA2_9APIC</name>
<reference evidence="2 3" key="1">
    <citation type="journal article" date="2017" name="Int. J. Parasitol.">
        <title>The genome of the protozoan parasite Cystoisospora suis and a reverse vaccinology approach to identify vaccine candidates.</title>
        <authorList>
            <person name="Palmieri N."/>
            <person name="Shrestha A."/>
            <person name="Ruttkowski B."/>
            <person name="Beck T."/>
            <person name="Vogl C."/>
            <person name="Tomley F."/>
            <person name="Blake D.P."/>
            <person name="Joachim A."/>
        </authorList>
    </citation>
    <scope>NUCLEOTIDE SEQUENCE [LARGE SCALE GENOMIC DNA]</scope>
    <source>
        <strain evidence="2 3">Wien I</strain>
    </source>
</reference>
<dbReference type="VEuPathDB" id="ToxoDB:CSUI_000920"/>
<organism evidence="2 3">
    <name type="scientific">Cystoisospora suis</name>
    <dbReference type="NCBI Taxonomy" id="483139"/>
    <lineage>
        <taxon>Eukaryota</taxon>
        <taxon>Sar</taxon>
        <taxon>Alveolata</taxon>
        <taxon>Apicomplexa</taxon>
        <taxon>Conoidasida</taxon>
        <taxon>Coccidia</taxon>
        <taxon>Eucoccidiorida</taxon>
        <taxon>Eimeriorina</taxon>
        <taxon>Sarcocystidae</taxon>
        <taxon>Cystoisospora</taxon>
    </lineage>
</organism>
<feature type="compositionally biased region" description="Basic residues" evidence="1">
    <location>
        <begin position="9"/>
        <end position="21"/>
    </location>
</feature>